<dbReference type="SUPFAM" id="SSF103473">
    <property type="entry name" value="MFS general substrate transporter"/>
    <property type="match status" value="1"/>
</dbReference>
<comment type="subcellular location">
    <subcellularLocation>
        <location evidence="1">Membrane</location>
        <topology evidence="1">Multi-pass membrane protein</topology>
    </subcellularLocation>
</comment>
<feature type="transmembrane region" description="Helical" evidence="8">
    <location>
        <begin position="7"/>
        <end position="25"/>
    </location>
</feature>
<evidence type="ECO:0000256" key="7">
    <source>
        <dbReference type="RuleBase" id="RU003346"/>
    </source>
</evidence>
<dbReference type="Pfam" id="PF00083">
    <property type="entry name" value="Sugar_tr"/>
    <property type="match status" value="1"/>
</dbReference>
<evidence type="ECO:0000256" key="4">
    <source>
        <dbReference type="ARBA" id="ARBA00022692"/>
    </source>
</evidence>
<dbReference type="EMBL" id="MCOG01000098">
    <property type="protein sequence ID" value="ORY50117.1"/>
    <property type="molecule type" value="Genomic_DNA"/>
</dbReference>
<dbReference type="Proteomes" id="UP000193920">
    <property type="component" value="Unassembled WGS sequence"/>
</dbReference>
<keyword evidence="4 8" id="KW-0812">Transmembrane</keyword>
<evidence type="ECO:0000256" key="8">
    <source>
        <dbReference type="SAM" id="Phobius"/>
    </source>
</evidence>
<dbReference type="Gene3D" id="1.20.1250.20">
    <property type="entry name" value="MFS general substrate transporter like domains"/>
    <property type="match status" value="1"/>
</dbReference>
<dbReference type="AlphaFoldDB" id="A0A1Y2CT39"/>
<evidence type="ECO:0000256" key="5">
    <source>
        <dbReference type="ARBA" id="ARBA00022989"/>
    </source>
</evidence>
<evidence type="ECO:0000313" key="11">
    <source>
        <dbReference type="Proteomes" id="UP000193920"/>
    </source>
</evidence>
<feature type="domain" description="Major facilitator superfamily (MFS) profile" evidence="9">
    <location>
        <begin position="12"/>
        <end position="487"/>
    </location>
</feature>
<evidence type="ECO:0000256" key="6">
    <source>
        <dbReference type="ARBA" id="ARBA00023136"/>
    </source>
</evidence>
<dbReference type="InterPro" id="IPR020846">
    <property type="entry name" value="MFS_dom"/>
</dbReference>
<keyword evidence="11" id="KW-1185">Reference proteome</keyword>
<dbReference type="InterPro" id="IPR003663">
    <property type="entry name" value="Sugar/inositol_transpt"/>
</dbReference>
<feature type="transmembrane region" description="Helical" evidence="8">
    <location>
        <begin position="358"/>
        <end position="377"/>
    </location>
</feature>
<dbReference type="NCBIfam" id="TIGR00879">
    <property type="entry name" value="SP"/>
    <property type="match status" value="1"/>
</dbReference>
<sequence length="507" mass="57923">MIHRRNLYMYFVALVASLGGFQFGYEVGILESIKSFTAFKMDFSKFYNKTLIIDNDFGVNENGEGVMLKLKYEEKPMQSSLMVTMFCIGCVVGTLVVPTVCDFFGRKRSILFGAAIFGFGSLFAGITIGDTLFFFSRVIMGIGIGILSTTCPMYIAETSPAEKRGKLITFYQLMITIGIFSAYIVRIITEFFLRNDRNVQWRVILGIQVVPGFLLLIMMFFLPYSPRYYIWQERDDEALRIVSKLRGMSSTRDPEIQTEFQNMKKSLEIERHEYSTGFSELFKKSIIKRVIIVMMLQIFQQLTGINVILSSKIFDGTQISYRFLTDDITTTFGFINVFCNVIGTIPTLWLIEKFGRKAVLIFGSITMTISLGVSAVFSKLKANNENKEIYSWVYIICIFAFVISFAASWGPAVWVYQNEVFPMRVRSLATSLCCLVNWASFGIIVTIYSIIIESSNSKEKDVYANSFFAICCFISLFFVIFFVRETKDTPLEEVDNIFGNKEKSKQK</sequence>
<keyword evidence="6 8" id="KW-0472">Membrane</keyword>
<dbReference type="InterPro" id="IPR050360">
    <property type="entry name" value="MFS_Sugar_Transporters"/>
</dbReference>
<dbReference type="PANTHER" id="PTHR48022">
    <property type="entry name" value="PLASTIDIC GLUCOSE TRANSPORTER 4"/>
    <property type="match status" value="1"/>
</dbReference>
<dbReference type="InterPro" id="IPR005829">
    <property type="entry name" value="Sugar_transporter_CS"/>
</dbReference>
<proteinExistence type="inferred from homology"/>
<protein>
    <submittedName>
        <fullName evidence="10">General substrate transporter</fullName>
    </submittedName>
</protein>
<feature type="transmembrane region" description="Helical" evidence="8">
    <location>
        <begin position="463"/>
        <end position="483"/>
    </location>
</feature>
<feature type="transmembrane region" description="Helical" evidence="8">
    <location>
        <begin position="428"/>
        <end position="451"/>
    </location>
</feature>
<dbReference type="GO" id="GO:0005351">
    <property type="term" value="F:carbohydrate:proton symporter activity"/>
    <property type="evidence" value="ECO:0007669"/>
    <property type="project" value="TreeGrafter"/>
</dbReference>
<reference evidence="10 11" key="1">
    <citation type="submission" date="2016-08" db="EMBL/GenBank/DDBJ databases">
        <title>A Parts List for Fungal Cellulosomes Revealed by Comparative Genomics.</title>
        <authorList>
            <consortium name="DOE Joint Genome Institute"/>
            <person name="Haitjema C.H."/>
            <person name="Gilmore S.P."/>
            <person name="Henske J.K."/>
            <person name="Solomon K.V."/>
            <person name="De Groot R."/>
            <person name="Kuo A."/>
            <person name="Mondo S.J."/>
            <person name="Salamov A.A."/>
            <person name="Labutti K."/>
            <person name="Zhao Z."/>
            <person name="Chiniquy J."/>
            <person name="Barry K."/>
            <person name="Brewer H.M."/>
            <person name="Purvine S.O."/>
            <person name="Wright A.T."/>
            <person name="Boxma B."/>
            <person name="Van Alen T."/>
            <person name="Hackstein J.H."/>
            <person name="Baker S.E."/>
            <person name="Grigoriev I.V."/>
            <person name="O'Malley M.A."/>
        </authorList>
    </citation>
    <scope>NUCLEOTIDE SEQUENCE [LARGE SCALE GENOMIC DNA]</scope>
    <source>
        <strain evidence="10 11">G1</strain>
    </source>
</reference>
<evidence type="ECO:0000259" key="9">
    <source>
        <dbReference type="PROSITE" id="PS50850"/>
    </source>
</evidence>
<dbReference type="PRINTS" id="PR00171">
    <property type="entry name" value="SUGRTRNSPORT"/>
</dbReference>
<dbReference type="OrthoDB" id="4044674at2759"/>
<feature type="transmembrane region" description="Helical" evidence="8">
    <location>
        <begin position="201"/>
        <end position="224"/>
    </location>
</feature>
<dbReference type="PROSITE" id="PS00216">
    <property type="entry name" value="SUGAR_TRANSPORT_1"/>
    <property type="match status" value="1"/>
</dbReference>
<gene>
    <name evidence="10" type="ORF">LY90DRAFT_456894</name>
</gene>
<dbReference type="InterPro" id="IPR005828">
    <property type="entry name" value="MFS_sugar_transport-like"/>
</dbReference>
<evidence type="ECO:0000256" key="1">
    <source>
        <dbReference type="ARBA" id="ARBA00004141"/>
    </source>
</evidence>
<dbReference type="PANTHER" id="PTHR48022:SF2">
    <property type="entry name" value="PLASTIDIC GLUCOSE TRANSPORTER 4"/>
    <property type="match status" value="1"/>
</dbReference>
<evidence type="ECO:0000256" key="2">
    <source>
        <dbReference type="ARBA" id="ARBA00010992"/>
    </source>
</evidence>
<evidence type="ECO:0000313" key="10">
    <source>
        <dbReference type="EMBL" id="ORY50117.1"/>
    </source>
</evidence>
<dbReference type="PROSITE" id="PS50850">
    <property type="entry name" value="MFS"/>
    <property type="match status" value="1"/>
</dbReference>
<name>A0A1Y2CT39_9FUNG</name>
<comment type="caution">
    <text evidence="10">The sequence shown here is derived from an EMBL/GenBank/DDBJ whole genome shotgun (WGS) entry which is preliminary data.</text>
</comment>
<feature type="transmembrane region" description="Helical" evidence="8">
    <location>
        <begin position="389"/>
        <end position="416"/>
    </location>
</feature>
<dbReference type="InterPro" id="IPR036259">
    <property type="entry name" value="MFS_trans_sf"/>
</dbReference>
<comment type="similarity">
    <text evidence="2 7">Belongs to the major facilitator superfamily. Sugar transporter (TC 2.A.1.1) family.</text>
</comment>
<dbReference type="PROSITE" id="PS00217">
    <property type="entry name" value="SUGAR_TRANSPORT_2"/>
    <property type="match status" value="1"/>
</dbReference>
<dbReference type="FunFam" id="1.20.1250.20:FF:000134">
    <property type="entry name" value="MFS sugar transporter protein"/>
    <property type="match status" value="1"/>
</dbReference>
<accession>A0A1Y2CT39</accession>
<keyword evidence="3 7" id="KW-0813">Transport</keyword>
<evidence type="ECO:0000256" key="3">
    <source>
        <dbReference type="ARBA" id="ARBA00022448"/>
    </source>
</evidence>
<feature type="transmembrane region" description="Helical" evidence="8">
    <location>
        <begin position="290"/>
        <end position="309"/>
    </location>
</feature>
<dbReference type="STRING" id="1754190.A0A1Y2CT39"/>
<feature type="transmembrane region" description="Helical" evidence="8">
    <location>
        <begin position="77"/>
        <end position="97"/>
    </location>
</feature>
<feature type="transmembrane region" description="Helical" evidence="8">
    <location>
        <begin position="329"/>
        <end position="351"/>
    </location>
</feature>
<feature type="transmembrane region" description="Helical" evidence="8">
    <location>
        <begin position="109"/>
        <end position="128"/>
    </location>
</feature>
<dbReference type="GO" id="GO:0016020">
    <property type="term" value="C:membrane"/>
    <property type="evidence" value="ECO:0007669"/>
    <property type="project" value="UniProtKB-SubCell"/>
</dbReference>
<feature type="transmembrane region" description="Helical" evidence="8">
    <location>
        <begin position="168"/>
        <end position="189"/>
    </location>
</feature>
<organism evidence="10 11">
    <name type="scientific">Neocallimastix californiae</name>
    <dbReference type="NCBI Taxonomy" id="1754190"/>
    <lineage>
        <taxon>Eukaryota</taxon>
        <taxon>Fungi</taxon>
        <taxon>Fungi incertae sedis</taxon>
        <taxon>Chytridiomycota</taxon>
        <taxon>Chytridiomycota incertae sedis</taxon>
        <taxon>Neocallimastigomycetes</taxon>
        <taxon>Neocallimastigales</taxon>
        <taxon>Neocallimastigaceae</taxon>
        <taxon>Neocallimastix</taxon>
    </lineage>
</organism>
<feature type="transmembrane region" description="Helical" evidence="8">
    <location>
        <begin position="134"/>
        <end position="156"/>
    </location>
</feature>
<keyword evidence="5 8" id="KW-1133">Transmembrane helix</keyword>